<dbReference type="Proteomes" id="UP000260823">
    <property type="component" value="Unassembled WGS sequence"/>
</dbReference>
<dbReference type="RefSeq" id="WP_117382168.1">
    <property type="nucleotide sequence ID" value="NZ_QWDE01000001.1"/>
</dbReference>
<keyword evidence="2" id="KW-1185">Reference proteome</keyword>
<gene>
    <name evidence="1" type="ORF">DYU05_06620</name>
</gene>
<sequence length="197" mass="22136">MHMLLDKLGVSPELQAFFDANELCFNYGVEEEIYGADFHHVPVTRDLWMAGNNPATELIVTSSAMEAIAYMTVNAWRHPSPAGLSFIAVGLRPQAEQLHWIGKYCLKRKITLVFPNDVCGKITDIIIAAGVRQKAVKPRWKNDKVDLLMGGLIIELPVDKISLNFFEKAASLRTGIKTLKPKRFNTFLDQLHDDSKP</sequence>
<dbReference type="OrthoDB" id="712293at2"/>
<dbReference type="EMBL" id="QWDE01000001">
    <property type="protein sequence ID" value="RFZ85268.1"/>
    <property type="molecule type" value="Genomic_DNA"/>
</dbReference>
<dbReference type="AlphaFoldDB" id="A0A3E2NW81"/>
<comment type="caution">
    <text evidence="1">The sequence shown here is derived from an EMBL/GenBank/DDBJ whole genome shotgun (WGS) entry which is preliminary data.</text>
</comment>
<evidence type="ECO:0000313" key="2">
    <source>
        <dbReference type="Proteomes" id="UP000260823"/>
    </source>
</evidence>
<evidence type="ECO:0000313" key="1">
    <source>
        <dbReference type="EMBL" id="RFZ85268.1"/>
    </source>
</evidence>
<name>A0A3E2NW81_9SPHI</name>
<organism evidence="1 2">
    <name type="scientific">Mucilaginibacter terrenus</name>
    <dbReference type="NCBI Taxonomy" id="2482727"/>
    <lineage>
        <taxon>Bacteria</taxon>
        <taxon>Pseudomonadati</taxon>
        <taxon>Bacteroidota</taxon>
        <taxon>Sphingobacteriia</taxon>
        <taxon>Sphingobacteriales</taxon>
        <taxon>Sphingobacteriaceae</taxon>
        <taxon>Mucilaginibacter</taxon>
    </lineage>
</organism>
<proteinExistence type="predicted"/>
<protein>
    <submittedName>
        <fullName evidence="1">Uncharacterized protein</fullName>
    </submittedName>
</protein>
<accession>A0A3E2NW81</accession>
<reference evidence="1 2" key="1">
    <citation type="submission" date="2018-08" db="EMBL/GenBank/DDBJ databases">
        <title>Mucilaginibacter terrae sp. nov., isolated from manganese diggings.</title>
        <authorList>
            <person name="Huang Y."/>
            <person name="Zhou Z."/>
        </authorList>
    </citation>
    <scope>NUCLEOTIDE SEQUENCE [LARGE SCALE GENOMIC DNA]</scope>
    <source>
        <strain evidence="1 2">ZH6</strain>
    </source>
</reference>